<dbReference type="PANTHER" id="PTHR42976:SF1">
    <property type="entry name" value="GH18 DOMAIN-CONTAINING PROTEIN-RELATED"/>
    <property type="match status" value="1"/>
</dbReference>
<dbReference type="AlphaFoldDB" id="B7QMA9"/>
<dbReference type="InterPro" id="IPR052750">
    <property type="entry name" value="GH18_Chitinase"/>
</dbReference>
<evidence type="ECO:0000313" key="3">
    <source>
        <dbReference type="EnsemblMetazoa" id="ISCW014526-PA"/>
    </source>
</evidence>
<name>B7QMA9_IXOSC</name>
<dbReference type="SUPFAM" id="SSF51445">
    <property type="entry name" value="(Trans)glycosidases"/>
    <property type="match status" value="1"/>
</dbReference>
<dbReference type="PaxDb" id="6945-B7QMA9"/>
<evidence type="ECO:0000256" key="1">
    <source>
        <dbReference type="SAM" id="Phobius"/>
    </source>
</evidence>
<dbReference type="EMBL" id="ABJB010927029">
    <property type="status" value="NOT_ANNOTATED_CDS"/>
    <property type="molecule type" value="Genomic_DNA"/>
</dbReference>
<reference evidence="2 4" key="1">
    <citation type="submission" date="2008-03" db="EMBL/GenBank/DDBJ databases">
        <title>Annotation of Ixodes scapularis.</title>
        <authorList>
            <consortium name="Ixodes scapularis Genome Project Consortium"/>
            <person name="Caler E."/>
            <person name="Hannick L.I."/>
            <person name="Bidwell S."/>
            <person name="Joardar V."/>
            <person name="Thiagarajan M."/>
            <person name="Amedeo P."/>
            <person name="Galinsky K.J."/>
            <person name="Schobel S."/>
            <person name="Inman J."/>
            <person name="Hostetler J."/>
            <person name="Miller J."/>
            <person name="Hammond M."/>
            <person name="Megy K."/>
            <person name="Lawson D."/>
            <person name="Kodira C."/>
            <person name="Sutton G."/>
            <person name="Meyer J."/>
            <person name="Hill C.A."/>
            <person name="Birren B."/>
            <person name="Nene V."/>
            <person name="Collins F."/>
            <person name="Alarcon-Chaidez F."/>
            <person name="Wikel S."/>
            <person name="Strausberg R."/>
        </authorList>
    </citation>
    <scope>NUCLEOTIDE SEQUENCE [LARGE SCALE GENOMIC DNA]</scope>
    <source>
        <strain evidence="4">Wikel</strain>
        <strain evidence="2">Wikel colony</strain>
    </source>
</reference>
<gene>
    <name evidence="2" type="ORF">IscW_ISCW014526</name>
</gene>
<accession>B7QMA9</accession>
<dbReference type="EnsemblMetazoa" id="ISCW014526-RA">
    <property type="protein sequence ID" value="ISCW014526-PA"/>
    <property type="gene ID" value="ISCW014526"/>
</dbReference>
<dbReference type="InterPro" id="IPR017853">
    <property type="entry name" value="GH"/>
</dbReference>
<proteinExistence type="predicted"/>
<sequence>MDEEWPMFNLFRKYRPERGETGVVKSIDILVCISTASLAVMICITSLLFLLGNGAREVIPPDARTGMDLREQPQNASSPVRSPGFSVYDVPLQVCTDVAYCCLTVNSSGHLGVHKDVLEFIRVLRSGWPSQNHLYLALGGHRLLVQSLDAALENTAILADTLTDTVRSVRADGLAIYIQDLKPLRQAHRVHDLIMSIQGIWLAVVLPQDIRQQVRYFRSEVYVHMRGITVIVPPSRVFWDARPTFATCPEPRRSRLTEASLEFDLRLSKTLLSSDVGAVYGGQDDGGQRPKLLLALSLGGFKFLLRNQSQHDVGSPAVFVRKVSYLDICRAPWVRWHDAESDCIVAWDGGRAWMSSLGPGSGAFLAQSRQRGIALFDIDFDDFRGQCGSKFPVLRALRAAIKGWKESEQIKI</sequence>
<reference evidence="3" key="2">
    <citation type="submission" date="2020-05" db="UniProtKB">
        <authorList>
            <consortium name="EnsemblMetazoa"/>
        </authorList>
    </citation>
    <scope>IDENTIFICATION</scope>
    <source>
        <strain evidence="3">wikel</strain>
    </source>
</reference>
<keyword evidence="1" id="KW-0472">Membrane</keyword>
<keyword evidence="1" id="KW-0812">Transmembrane</keyword>
<organism>
    <name type="scientific">Ixodes scapularis</name>
    <name type="common">Black-legged tick</name>
    <name type="synonym">Deer tick</name>
    <dbReference type="NCBI Taxonomy" id="6945"/>
    <lineage>
        <taxon>Eukaryota</taxon>
        <taxon>Metazoa</taxon>
        <taxon>Ecdysozoa</taxon>
        <taxon>Arthropoda</taxon>
        <taxon>Chelicerata</taxon>
        <taxon>Arachnida</taxon>
        <taxon>Acari</taxon>
        <taxon>Parasitiformes</taxon>
        <taxon>Ixodida</taxon>
        <taxon>Ixodoidea</taxon>
        <taxon>Ixodidae</taxon>
        <taxon>Ixodinae</taxon>
        <taxon>Ixodes</taxon>
    </lineage>
</organism>
<feature type="transmembrane region" description="Helical" evidence="1">
    <location>
        <begin position="27"/>
        <end position="51"/>
    </location>
</feature>
<evidence type="ECO:0000313" key="4">
    <source>
        <dbReference type="Proteomes" id="UP000001555"/>
    </source>
</evidence>
<keyword evidence="1" id="KW-1133">Transmembrane helix</keyword>
<dbReference type="InParanoid" id="B7QMA9"/>
<dbReference type="PANTHER" id="PTHR42976">
    <property type="entry name" value="BIFUNCTIONAL CHITINASE/LYSOZYME-RELATED"/>
    <property type="match status" value="1"/>
</dbReference>
<dbReference type="VEuPathDB" id="VectorBase:ISCI014526"/>
<evidence type="ECO:0000313" key="2">
    <source>
        <dbReference type="EMBL" id="EEC19981.1"/>
    </source>
</evidence>
<protein>
    <submittedName>
        <fullName evidence="2">Chitinase, putative</fullName>
    </submittedName>
</protein>
<keyword evidence="4" id="KW-1185">Reference proteome</keyword>
<dbReference type="VEuPathDB" id="VectorBase:ISCW014526"/>
<dbReference type="EMBL" id="DS970177">
    <property type="protein sequence ID" value="EEC19981.1"/>
    <property type="molecule type" value="Genomic_DNA"/>
</dbReference>
<dbReference type="HOGENOM" id="CLU_667792_0_0_1"/>
<dbReference type="Proteomes" id="UP000001555">
    <property type="component" value="Unassembled WGS sequence"/>
</dbReference>